<evidence type="ECO:0000313" key="2">
    <source>
        <dbReference type="Proteomes" id="UP000030661"/>
    </source>
</evidence>
<reference evidence="1" key="1">
    <citation type="journal article" date="2015" name="PeerJ">
        <title>First genomic representation of candidate bacterial phylum KSB3 points to enhanced environmental sensing as a trigger of wastewater bulking.</title>
        <authorList>
            <person name="Sekiguchi Y."/>
            <person name="Ohashi A."/>
            <person name="Parks D.H."/>
            <person name="Yamauchi T."/>
            <person name="Tyson G.W."/>
            <person name="Hugenholtz P."/>
        </authorList>
    </citation>
    <scope>NUCLEOTIDE SEQUENCE [LARGE SCALE GENOMIC DNA]</scope>
</reference>
<proteinExistence type="predicted"/>
<dbReference type="Proteomes" id="UP000030661">
    <property type="component" value="Unassembled WGS sequence"/>
</dbReference>
<accession>A0A0S6WAM7</accession>
<dbReference type="STRING" id="1499967.U27_01797"/>
<keyword evidence="2" id="KW-1185">Reference proteome</keyword>
<dbReference type="EMBL" id="DF820463">
    <property type="protein sequence ID" value="GAK54966.1"/>
    <property type="molecule type" value="Genomic_DNA"/>
</dbReference>
<sequence>MLPMSEAPIALIGNIGNSDRIYASNMSYRIFTVILLYRAQYAE</sequence>
<dbReference type="AlphaFoldDB" id="A0A0S6WAM7"/>
<gene>
    <name evidence="1" type="ORF">U27_01797</name>
</gene>
<protein>
    <submittedName>
        <fullName evidence="1">Uncharacterized protein</fullName>
    </submittedName>
</protein>
<dbReference type="HOGENOM" id="CLU_3230091_0_0_0"/>
<name>A0A0S6WAM7_VECG1</name>
<evidence type="ECO:0000313" key="1">
    <source>
        <dbReference type="EMBL" id="GAK54966.1"/>
    </source>
</evidence>
<organism evidence="1">
    <name type="scientific">Vecturithrix granuli</name>
    <dbReference type="NCBI Taxonomy" id="1499967"/>
    <lineage>
        <taxon>Bacteria</taxon>
        <taxon>Candidatus Moduliflexota</taxon>
        <taxon>Candidatus Vecturitrichia</taxon>
        <taxon>Candidatus Vecturitrichales</taxon>
        <taxon>Candidatus Vecturitrichaceae</taxon>
        <taxon>Candidatus Vecturithrix</taxon>
    </lineage>
</organism>